<dbReference type="AlphaFoldDB" id="A0ABD5RZR8"/>
<name>A0ABD5RZR8_9EURY</name>
<evidence type="ECO:0000313" key="3">
    <source>
        <dbReference type="Proteomes" id="UP001596328"/>
    </source>
</evidence>
<keyword evidence="3" id="KW-1185">Reference proteome</keyword>
<evidence type="ECO:0000256" key="1">
    <source>
        <dbReference type="SAM" id="MobiDB-lite"/>
    </source>
</evidence>
<protein>
    <submittedName>
        <fullName evidence="2">3-ketoacyl-CoA thiolase</fullName>
    </submittedName>
</protein>
<organism evidence="2 3">
    <name type="scientific">Halobium palmae</name>
    <dbReference type="NCBI Taxonomy" id="1776492"/>
    <lineage>
        <taxon>Archaea</taxon>
        <taxon>Methanobacteriati</taxon>
        <taxon>Methanobacteriota</taxon>
        <taxon>Stenosarchaea group</taxon>
        <taxon>Halobacteria</taxon>
        <taxon>Halobacteriales</taxon>
        <taxon>Haloferacaceae</taxon>
        <taxon>Halobium</taxon>
    </lineage>
</organism>
<dbReference type="EMBL" id="JBHSWU010000315">
    <property type="protein sequence ID" value="MFC6724898.1"/>
    <property type="molecule type" value="Genomic_DNA"/>
</dbReference>
<feature type="region of interest" description="Disordered" evidence="1">
    <location>
        <begin position="1"/>
        <end position="21"/>
    </location>
</feature>
<sequence length="49" mass="5115">MSGPRTAAIVGGGHTEWGERDATWKDLAQEAGKAAFDDVTDLGPEDVEG</sequence>
<proteinExistence type="predicted"/>
<reference evidence="2 3" key="1">
    <citation type="journal article" date="2019" name="Int. J. Syst. Evol. Microbiol.">
        <title>The Global Catalogue of Microorganisms (GCM) 10K type strain sequencing project: providing services to taxonomists for standard genome sequencing and annotation.</title>
        <authorList>
            <consortium name="The Broad Institute Genomics Platform"/>
            <consortium name="The Broad Institute Genome Sequencing Center for Infectious Disease"/>
            <person name="Wu L."/>
            <person name="Ma J."/>
        </authorList>
    </citation>
    <scope>NUCLEOTIDE SEQUENCE [LARGE SCALE GENOMIC DNA]</scope>
    <source>
        <strain evidence="2 3">NBRC 111368</strain>
    </source>
</reference>
<gene>
    <name evidence="2" type="ORF">ACFQE1_11055</name>
</gene>
<dbReference type="Proteomes" id="UP001596328">
    <property type="component" value="Unassembled WGS sequence"/>
</dbReference>
<feature type="non-terminal residue" evidence="2">
    <location>
        <position position="49"/>
    </location>
</feature>
<evidence type="ECO:0000313" key="2">
    <source>
        <dbReference type="EMBL" id="MFC6724898.1"/>
    </source>
</evidence>
<accession>A0ABD5RZR8</accession>
<comment type="caution">
    <text evidence="2">The sequence shown here is derived from an EMBL/GenBank/DDBJ whole genome shotgun (WGS) entry which is preliminary data.</text>
</comment>